<keyword evidence="3" id="KW-1185">Reference proteome</keyword>
<organism evidence="2 3">
    <name type="scientific">Actinocatenispora rupis</name>
    <dbReference type="NCBI Taxonomy" id="519421"/>
    <lineage>
        <taxon>Bacteria</taxon>
        <taxon>Bacillati</taxon>
        <taxon>Actinomycetota</taxon>
        <taxon>Actinomycetes</taxon>
        <taxon>Micromonosporales</taxon>
        <taxon>Micromonosporaceae</taxon>
        <taxon>Actinocatenispora</taxon>
    </lineage>
</organism>
<dbReference type="PANTHER" id="PTHR12697">
    <property type="entry name" value="PBS LYASE HEAT-LIKE PROTEIN"/>
    <property type="match status" value="1"/>
</dbReference>
<dbReference type="EMBL" id="BOMB01000033">
    <property type="protein sequence ID" value="GID14864.1"/>
    <property type="molecule type" value="Genomic_DNA"/>
</dbReference>
<dbReference type="Proteomes" id="UP000612808">
    <property type="component" value="Unassembled WGS sequence"/>
</dbReference>
<protein>
    <recommendedName>
        <fullName evidence="4">HEAT repeat-containing protein</fullName>
    </recommendedName>
</protein>
<dbReference type="AlphaFoldDB" id="A0A8J3NGH1"/>
<dbReference type="InterPro" id="IPR016024">
    <property type="entry name" value="ARM-type_fold"/>
</dbReference>
<dbReference type="SMART" id="SM00567">
    <property type="entry name" value="EZ_HEAT"/>
    <property type="match status" value="3"/>
</dbReference>
<reference evidence="2" key="1">
    <citation type="submission" date="2021-01" db="EMBL/GenBank/DDBJ databases">
        <title>Whole genome shotgun sequence of Actinocatenispora rupis NBRC 107355.</title>
        <authorList>
            <person name="Komaki H."/>
            <person name="Tamura T."/>
        </authorList>
    </citation>
    <scope>NUCLEOTIDE SEQUENCE</scope>
    <source>
        <strain evidence="2">NBRC 107355</strain>
    </source>
</reference>
<name>A0A8J3NGH1_9ACTN</name>
<comment type="function">
    <text evidence="1">Catalyzes the hydroxylation of the N(6)-(4-aminobutyl)-L-lysine intermediate produced by deoxyhypusine synthase/DHPS on a critical lysine of the eukaryotic translation initiation factor 5A/eIF-5A. This is the second step of the post-translational modification of that lysine into an unusual amino acid residue named hypusine. Hypusination is unique to mature eIF-5A factor and is essential for its function.</text>
</comment>
<dbReference type="InterPro" id="IPR021133">
    <property type="entry name" value="HEAT_type_2"/>
</dbReference>
<evidence type="ECO:0000313" key="2">
    <source>
        <dbReference type="EMBL" id="GID14864.1"/>
    </source>
</evidence>
<sequence length="180" mass="19041">MTDAPADLARSTARRLGTDETVARCVTLLAHGDPFAETDFLVSLSGAAAASEMSRRTPDDDPTLLYWPRVWAARALVYVWSEDAVPAVVAALGDDAWRVREMAAKVVVAHEVGAAGDALVPLLTDPVPRVRSAAARALGTVGEAEHAPALRAAAGDDDPDVRRRVAAALTALSRRLDRPL</sequence>
<dbReference type="Pfam" id="PF13646">
    <property type="entry name" value="HEAT_2"/>
    <property type="match status" value="1"/>
</dbReference>
<dbReference type="PROSITE" id="PS50077">
    <property type="entry name" value="HEAT_REPEAT"/>
    <property type="match status" value="1"/>
</dbReference>
<evidence type="ECO:0000313" key="3">
    <source>
        <dbReference type="Proteomes" id="UP000612808"/>
    </source>
</evidence>
<dbReference type="SUPFAM" id="SSF48371">
    <property type="entry name" value="ARM repeat"/>
    <property type="match status" value="1"/>
</dbReference>
<gene>
    <name evidence="2" type="ORF">Aru02nite_57530</name>
</gene>
<dbReference type="InterPro" id="IPR011989">
    <property type="entry name" value="ARM-like"/>
</dbReference>
<dbReference type="PANTHER" id="PTHR12697:SF5">
    <property type="entry name" value="DEOXYHYPUSINE HYDROXYLASE"/>
    <property type="match status" value="1"/>
</dbReference>
<dbReference type="Gene3D" id="1.25.10.10">
    <property type="entry name" value="Leucine-rich Repeat Variant"/>
    <property type="match status" value="1"/>
</dbReference>
<dbReference type="InterPro" id="IPR004155">
    <property type="entry name" value="PBS_lyase_HEAT"/>
</dbReference>
<comment type="caution">
    <text evidence="2">The sequence shown here is derived from an EMBL/GenBank/DDBJ whole genome shotgun (WGS) entry which is preliminary data.</text>
</comment>
<dbReference type="RefSeq" id="WP_203662839.1">
    <property type="nucleotide sequence ID" value="NZ_BAAAZM010000004.1"/>
</dbReference>
<evidence type="ECO:0008006" key="4">
    <source>
        <dbReference type="Google" id="ProtNLM"/>
    </source>
</evidence>
<accession>A0A8J3NGH1</accession>
<evidence type="ECO:0000256" key="1">
    <source>
        <dbReference type="ARBA" id="ARBA00045876"/>
    </source>
</evidence>
<proteinExistence type="predicted"/>
<dbReference type="GO" id="GO:0016491">
    <property type="term" value="F:oxidoreductase activity"/>
    <property type="evidence" value="ECO:0007669"/>
    <property type="project" value="TreeGrafter"/>
</dbReference>